<dbReference type="InterPro" id="IPR014825">
    <property type="entry name" value="DNA_alkylation"/>
</dbReference>
<proteinExistence type="predicted"/>
<gene>
    <name evidence="1" type="ORF">C8P67_106232</name>
</gene>
<comment type="caution">
    <text evidence="1">The sequence shown here is derived from an EMBL/GenBank/DDBJ whole genome shotgun (WGS) entry which is preliminary data.</text>
</comment>
<dbReference type="Pfam" id="PF08713">
    <property type="entry name" value="DNA_alkylation"/>
    <property type="match status" value="1"/>
</dbReference>
<sequence length="360" mass="41500">MATELKEMFNTKFYEHLAIQFNKADAGFNIQQFVEAVTNGLENRSLNERLRFTIITLKNHLPADFKEAVKLLNAVIPNSPKGYTSLIFPDYIGQFGVHDFETSMEALAYYTQFGSSEFAIREFLKHDFDKTLEVMKLWAKSPNHHIRRLASEGCRPRLPWAMAIPELKKNPNPILPILHILKADSSEYVRRSVANNLNDIAKDNPQIVIEIVSQWKGHTKKTDAIIKHACRTLLKQGNTEILKHFGLDSSKVAVADFKINTPKVAIGNYLEFSFSVQNNDERPQTIRLEYAVYYLRQNGQLSKKVFKISERLFEQNQSSHINRKQSFKLITTRKFYTGQQKLSIIINGEEKESITFELID</sequence>
<keyword evidence="2" id="KW-1185">Reference proteome</keyword>
<reference evidence="1 2" key="1">
    <citation type="submission" date="2018-08" db="EMBL/GenBank/DDBJ databases">
        <title>Genomic Encyclopedia of Archaeal and Bacterial Type Strains, Phase II (KMG-II): from individual species to whole genera.</title>
        <authorList>
            <person name="Goeker M."/>
        </authorList>
    </citation>
    <scope>NUCLEOTIDE SEQUENCE [LARGE SCALE GENOMIC DNA]</scope>
    <source>
        <strain evidence="1 2">DSM 100880</strain>
    </source>
</reference>
<name>A0A3E0EK45_9FLAO</name>
<organism evidence="1 2">
    <name type="scientific">Flavobacterium aquicola</name>
    <dbReference type="NCBI Taxonomy" id="1682742"/>
    <lineage>
        <taxon>Bacteria</taxon>
        <taxon>Pseudomonadati</taxon>
        <taxon>Bacteroidota</taxon>
        <taxon>Flavobacteriia</taxon>
        <taxon>Flavobacteriales</taxon>
        <taxon>Flavobacteriaceae</taxon>
        <taxon>Flavobacterium</taxon>
    </lineage>
</organism>
<dbReference type="Proteomes" id="UP000257136">
    <property type="component" value="Unassembled WGS sequence"/>
</dbReference>
<accession>A0A3E0EK45</accession>
<evidence type="ECO:0000313" key="1">
    <source>
        <dbReference type="EMBL" id="REG98622.1"/>
    </source>
</evidence>
<dbReference type="Gene3D" id="1.25.40.290">
    <property type="entry name" value="ARM repeat domains"/>
    <property type="match status" value="1"/>
</dbReference>
<dbReference type="InterPro" id="IPR016024">
    <property type="entry name" value="ARM-type_fold"/>
</dbReference>
<evidence type="ECO:0000313" key="2">
    <source>
        <dbReference type="Proteomes" id="UP000257136"/>
    </source>
</evidence>
<protein>
    <submittedName>
        <fullName evidence="1">3-methyladenine DNA glycosylase AlkC</fullName>
    </submittedName>
</protein>
<dbReference type="SUPFAM" id="SSF48371">
    <property type="entry name" value="ARM repeat"/>
    <property type="match status" value="1"/>
</dbReference>
<dbReference type="AlphaFoldDB" id="A0A3E0EK45"/>
<dbReference type="RefSeq" id="WP_115813506.1">
    <property type="nucleotide sequence ID" value="NZ_QUNI01000006.1"/>
</dbReference>
<dbReference type="EMBL" id="QUNI01000006">
    <property type="protein sequence ID" value="REG98622.1"/>
    <property type="molecule type" value="Genomic_DNA"/>
</dbReference>
<dbReference type="OrthoDB" id="9797162at2"/>